<accession>A0A7W3IQB2</accession>
<keyword evidence="2 3" id="KW-0326">Glycosidase</keyword>
<dbReference type="EMBL" id="JACGWT010000001">
    <property type="protein sequence ID" value="MBA8793254.1"/>
    <property type="molecule type" value="Genomic_DNA"/>
</dbReference>
<sequence length="444" mass="47637">MPSLAPVSLPTPGLRIRRIARRSVYASVVTALLAGTALTAAPSAEAAARTVVVNKSSRALTVCTAGKTCTTKGPKIAAKAGTTRKLGSVRPTAYYVPKGYGSVTSKTASGLPRTTWGPAWVKVAKGRTTTVKLVRESETRKLFGSTRSGLPWASGAWVGGRFDTPSINAFGTWRGRPMDLVTTYSPRDSYATMANNSWTIDTWAGFQGRLNYGLALLPDSGEGSLASIARGDQDWVWRAVAANLQRAGRGNAIVRIGWEANLPDWRWGVGQSDAATYRAAFRRVATVLKAADPDLLIDFNVGCGVGMNGTDDRLAPLTQLYPGDDVTDIVSCDVYDWWTTRVTATSAAGLRKPLYGPGLDDLARFARAHHIAMGIGEWGLARASNGGGGGDNLHFIAAMFDWAKNNTDVFAYECYFDEPDSYLQSSLTSGGQNRKAAAMYRKLF</sequence>
<feature type="active site" description="Proton donor" evidence="3">
    <location>
        <position position="259"/>
    </location>
</feature>
<evidence type="ECO:0000313" key="5">
    <source>
        <dbReference type="EMBL" id="MBA8793254.1"/>
    </source>
</evidence>
<dbReference type="GO" id="GO:0004553">
    <property type="term" value="F:hydrolase activity, hydrolyzing O-glycosyl compounds"/>
    <property type="evidence" value="ECO:0007669"/>
    <property type="project" value="InterPro"/>
</dbReference>
<organism evidence="5 6">
    <name type="scientific">Microlunatus kandeliicorticis</name>
    <dbReference type="NCBI Taxonomy" id="1759536"/>
    <lineage>
        <taxon>Bacteria</taxon>
        <taxon>Bacillati</taxon>
        <taxon>Actinomycetota</taxon>
        <taxon>Actinomycetes</taxon>
        <taxon>Propionibacteriales</taxon>
        <taxon>Propionibacteriaceae</taxon>
        <taxon>Microlunatus</taxon>
    </lineage>
</organism>
<protein>
    <recommendedName>
        <fullName evidence="4">GH26 domain-containing protein</fullName>
    </recommendedName>
</protein>
<evidence type="ECO:0000256" key="2">
    <source>
        <dbReference type="ARBA" id="ARBA00023295"/>
    </source>
</evidence>
<comment type="similarity">
    <text evidence="3">Belongs to the glycosyl hydrolase 26 family.</text>
</comment>
<dbReference type="InterPro" id="IPR022790">
    <property type="entry name" value="GH26_dom"/>
</dbReference>
<dbReference type="PROSITE" id="PS51764">
    <property type="entry name" value="GH26"/>
    <property type="match status" value="1"/>
</dbReference>
<keyword evidence="6" id="KW-1185">Reference proteome</keyword>
<keyword evidence="1 3" id="KW-0378">Hydrolase</keyword>
<dbReference type="RefSeq" id="WP_182558785.1">
    <property type="nucleotide sequence ID" value="NZ_JACGWT010000001.1"/>
</dbReference>
<comment type="caution">
    <text evidence="5">The sequence shown here is derived from an EMBL/GenBank/DDBJ whole genome shotgun (WGS) entry which is preliminary data.</text>
</comment>
<evidence type="ECO:0000256" key="3">
    <source>
        <dbReference type="PROSITE-ProRule" id="PRU01100"/>
    </source>
</evidence>
<dbReference type="Proteomes" id="UP000523079">
    <property type="component" value="Unassembled WGS sequence"/>
</dbReference>
<feature type="active site" description="Nucleophile" evidence="3">
    <location>
        <position position="377"/>
    </location>
</feature>
<dbReference type="InterPro" id="IPR017853">
    <property type="entry name" value="GH"/>
</dbReference>
<evidence type="ECO:0000259" key="4">
    <source>
        <dbReference type="PROSITE" id="PS51764"/>
    </source>
</evidence>
<dbReference type="AlphaFoldDB" id="A0A7W3IQB2"/>
<reference evidence="5 6" key="1">
    <citation type="submission" date="2020-07" db="EMBL/GenBank/DDBJ databases">
        <title>Sequencing the genomes of 1000 actinobacteria strains.</title>
        <authorList>
            <person name="Klenk H.-P."/>
        </authorList>
    </citation>
    <scope>NUCLEOTIDE SEQUENCE [LARGE SCALE GENOMIC DNA]</scope>
    <source>
        <strain evidence="5 6">DSM 100723</strain>
    </source>
</reference>
<proteinExistence type="inferred from homology"/>
<dbReference type="Gene3D" id="3.20.20.80">
    <property type="entry name" value="Glycosidases"/>
    <property type="match status" value="1"/>
</dbReference>
<feature type="domain" description="GH26" evidence="4">
    <location>
        <begin position="137"/>
        <end position="444"/>
    </location>
</feature>
<name>A0A7W3IQB2_9ACTN</name>
<evidence type="ECO:0000256" key="1">
    <source>
        <dbReference type="ARBA" id="ARBA00022801"/>
    </source>
</evidence>
<dbReference type="SUPFAM" id="SSF51445">
    <property type="entry name" value="(Trans)glycosidases"/>
    <property type="match status" value="1"/>
</dbReference>
<gene>
    <name evidence="5" type="ORF">FHX74_000848</name>
</gene>
<evidence type="ECO:0000313" key="6">
    <source>
        <dbReference type="Proteomes" id="UP000523079"/>
    </source>
</evidence>